<proteinExistence type="predicted"/>
<reference evidence="1 2" key="1">
    <citation type="journal article" date="2012" name="Science">
        <title>The Paleozoic origin of enzymatic lignin decomposition reconstructed from 31 fungal genomes.</title>
        <authorList>
            <person name="Floudas D."/>
            <person name="Binder M."/>
            <person name="Riley R."/>
            <person name="Barry K."/>
            <person name="Blanchette R.A."/>
            <person name="Henrissat B."/>
            <person name="Martinez A.T."/>
            <person name="Otillar R."/>
            <person name="Spatafora J.W."/>
            <person name="Yadav J.S."/>
            <person name="Aerts A."/>
            <person name="Benoit I."/>
            <person name="Boyd A."/>
            <person name="Carlson A."/>
            <person name="Copeland A."/>
            <person name="Coutinho P.M."/>
            <person name="de Vries R.P."/>
            <person name="Ferreira P."/>
            <person name="Findley K."/>
            <person name="Foster B."/>
            <person name="Gaskell J."/>
            <person name="Glotzer D."/>
            <person name="Gorecki P."/>
            <person name="Heitman J."/>
            <person name="Hesse C."/>
            <person name="Hori C."/>
            <person name="Igarashi K."/>
            <person name="Jurgens J.A."/>
            <person name="Kallen N."/>
            <person name="Kersten P."/>
            <person name="Kohler A."/>
            <person name="Kuees U."/>
            <person name="Kumar T.K.A."/>
            <person name="Kuo A."/>
            <person name="LaButti K."/>
            <person name="Larrondo L.F."/>
            <person name="Lindquist E."/>
            <person name="Ling A."/>
            <person name="Lombard V."/>
            <person name="Lucas S."/>
            <person name="Lundell T."/>
            <person name="Martin R."/>
            <person name="McLaughlin D.J."/>
            <person name="Morgenstern I."/>
            <person name="Morin E."/>
            <person name="Murat C."/>
            <person name="Nagy L.G."/>
            <person name="Nolan M."/>
            <person name="Ohm R.A."/>
            <person name="Patyshakuliyeva A."/>
            <person name="Rokas A."/>
            <person name="Ruiz-Duenas F.J."/>
            <person name="Sabat G."/>
            <person name="Salamov A."/>
            <person name="Samejima M."/>
            <person name="Schmutz J."/>
            <person name="Slot J.C."/>
            <person name="St John F."/>
            <person name="Stenlid J."/>
            <person name="Sun H."/>
            <person name="Sun S."/>
            <person name="Syed K."/>
            <person name="Tsang A."/>
            <person name="Wiebenga A."/>
            <person name="Young D."/>
            <person name="Pisabarro A."/>
            <person name="Eastwood D.C."/>
            <person name="Martin F."/>
            <person name="Cullen D."/>
            <person name="Grigoriev I.V."/>
            <person name="Hibbett D.S."/>
        </authorList>
    </citation>
    <scope>NUCLEOTIDE SEQUENCE</scope>
    <source>
        <strain evidence="2">FP-58527</strain>
    </source>
</reference>
<dbReference type="HOGENOM" id="CLU_055847_1_0_1"/>
<evidence type="ECO:0000313" key="2">
    <source>
        <dbReference type="Proteomes" id="UP000015241"/>
    </source>
</evidence>
<dbReference type="InParanoid" id="S8E5D7"/>
<dbReference type="AlphaFoldDB" id="S8E5D7"/>
<protein>
    <submittedName>
        <fullName evidence="1">Uncharacterized protein</fullName>
    </submittedName>
</protein>
<accession>S8E5D7</accession>
<dbReference type="Proteomes" id="UP000015241">
    <property type="component" value="Unassembled WGS sequence"/>
</dbReference>
<sequence>EEEPLGIPSDFSLSERKTLGLEALAVFERRIRNGCAFDLLTAVKESLNHQGAFLAEKQRHARGQKDNTRSQKLVTNAAARTRVLAGLYNYNRDRLLHLSEGIATDILRPINIETDLKSKNWRKPREQGDSREEQAWIWTVVPPWTTSAEADAWQLEVDRVQWFRARADLARVNEEINKLHAEFKRLVLGFSNMSRAWQACAMNPLLSVGARAYALKKGDMFATLSKQSASVFA</sequence>
<evidence type="ECO:0000313" key="1">
    <source>
        <dbReference type="EMBL" id="EPS99917.1"/>
    </source>
</evidence>
<gene>
    <name evidence="1" type="ORF">FOMPIDRAFT_15395</name>
</gene>
<dbReference type="STRING" id="743788.S8E5D7"/>
<organism evidence="1 2">
    <name type="scientific">Fomitopsis schrenkii</name>
    <name type="common">Brown rot fungus</name>
    <dbReference type="NCBI Taxonomy" id="2126942"/>
    <lineage>
        <taxon>Eukaryota</taxon>
        <taxon>Fungi</taxon>
        <taxon>Dikarya</taxon>
        <taxon>Basidiomycota</taxon>
        <taxon>Agaricomycotina</taxon>
        <taxon>Agaricomycetes</taxon>
        <taxon>Polyporales</taxon>
        <taxon>Fomitopsis</taxon>
    </lineage>
</organism>
<dbReference type="OrthoDB" id="2753872at2759"/>
<name>S8E5D7_FOMSC</name>
<feature type="non-terminal residue" evidence="1">
    <location>
        <position position="1"/>
    </location>
</feature>
<feature type="non-terminal residue" evidence="1">
    <location>
        <position position="233"/>
    </location>
</feature>
<dbReference type="EMBL" id="KE504153">
    <property type="protein sequence ID" value="EPS99917.1"/>
    <property type="molecule type" value="Genomic_DNA"/>
</dbReference>
<keyword evidence="2" id="KW-1185">Reference proteome</keyword>